<feature type="compositionally biased region" description="Polar residues" evidence="3">
    <location>
        <begin position="550"/>
        <end position="560"/>
    </location>
</feature>
<feature type="compositionally biased region" description="Basic and acidic residues" evidence="3">
    <location>
        <begin position="1990"/>
        <end position="1999"/>
    </location>
</feature>
<dbReference type="Pfam" id="PF01504">
    <property type="entry name" value="PIP5K"/>
    <property type="match status" value="1"/>
</dbReference>
<feature type="compositionally biased region" description="Gly residues" evidence="3">
    <location>
        <begin position="2014"/>
        <end position="2028"/>
    </location>
</feature>
<dbReference type="InterPro" id="IPR023610">
    <property type="entry name" value="PInositol-4/5-P-5/4-kinase"/>
</dbReference>
<feature type="transmembrane region" description="Helical" evidence="4">
    <location>
        <begin position="1380"/>
        <end position="1400"/>
    </location>
</feature>
<dbReference type="SMART" id="SM00015">
    <property type="entry name" value="IQ"/>
    <property type="match status" value="3"/>
</dbReference>
<dbReference type="SUPFAM" id="SSF47473">
    <property type="entry name" value="EF-hand"/>
    <property type="match status" value="1"/>
</dbReference>
<dbReference type="PROSITE" id="PS50222">
    <property type="entry name" value="EF_HAND_2"/>
    <property type="match status" value="1"/>
</dbReference>
<dbReference type="PANTHER" id="PTHR23086:SF8">
    <property type="entry name" value="PHOSPHATIDYLINOSITOL 5-PHOSPHATE 4-KINASE, ISOFORM A"/>
    <property type="match status" value="1"/>
</dbReference>
<name>A0A397A698_APHAT</name>
<feature type="compositionally biased region" description="Low complexity" evidence="3">
    <location>
        <begin position="604"/>
        <end position="619"/>
    </location>
</feature>
<dbReference type="Gene3D" id="1.20.5.190">
    <property type="match status" value="1"/>
</dbReference>
<evidence type="ECO:0000256" key="2">
    <source>
        <dbReference type="PROSITE-ProRule" id="PRU00781"/>
    </source>
</evidence>
<proteinExistence type="predicted"/>
<evidence type="ECO:0000256" key="1">
    <source>
        <dbReference type="ARBA" id="ARBA00022837"/>
    </source>
</evidence>
<reference evidence="7 8" key="1">
    <citation type="submission" date="2018-08" db="EMBL/GenBank/DDBJ databases">
        <title>Aphanomyces genome sequencing and annotation.</title>
        <authorList>
            <person name="Minardi D."/>
            <person name="Oidtmann B."/>
            <person name="Van Der Giezen M."/>
            <person name="Studholme D.J."/>
        </authorList>
    </citation>
    <scope>NUCLEOTIDE SEQUENCE [LARGE SCALE GENOMIC DNA]</scope>
    <source>
        <strain evidence="7 8">Kv</strain>
    </source>
</reference>
<feature type="region of interest" description="Disordered" evidence="3">
    <location>
        <begin position="510"/>
        <end position="562"/>
    </location>
</feature>
<dbReference type="Proteomes" id="UP000265427">
    <property type="component" value="Unassembled WGS sequence"/>
</dbReference>
<keyword evidence="2" id="KW-0067">ATP-binding</keyword>
<dbReference type="VEuPathDB" id="FungiDB:H257_14336"/>
<feature type="region of interest" description="Disordered" evidence="3">
    <location>
        <begin position="1"/>
        <end position="26"/>
    </location>
</feature>
<sequence length="2028" mass="226530">MLPRLEMPSPARAKGGGFGKGRHRRHRTTRLDYRMEQAGLLASEGIPNPEDDSTHHHSLIPREFYVVERSILPKGPSNQYASTFNGNMWETVVFPSLEPHTRAEVLHLKDALAKMEASLKQRASSHSDDDDEELTDPNVTYSAAYCSMEWEIYSICFSELIRQLTFVCRDQSTLLRTIQGRLHDVFQRVLASMRAMEVTIQERHSATAASSSSSQPQQHRESVAVKSNPTANLLPAGDNAIDLEDDGDTSDTEEFICSFCYEMCRDPKKETTRRSTFLGNMHLKRLSVDIGSDAKKLKAVAKIQAIYRGHRCRKQQMHATRILQRNTAATRIQRMFRGYMDCKKASNRRRVLAVWKKRAHQLSAITNLQRSARRFLKRNQTFRETKLADVVGQFKLVDSEVAERVQEKAAEVARLMANVQTYHRQVRGIEYLLHADEMEGKQAASNDTGGEEKDGAKDSNNTSAAAAEDNGATKHMHLESLCASVSMGLRLIHERTANLRAREAKLQEELEEARRQMEDLEAQQAAQAAKQPSDDDDDADDWHLPRDVDSNQPDNDQGSIRTARDLIDSIKSIRATRHRRGGDVTSASIYEAEILHGARSGTMPSTRSPSTVLSLPPSTADSNTHATAALLSRIRVDVAVQPRIPRPLLWLKQLMGDIYDTLGSTEDEVQPTFLHYCTWLTPAEFLHVRDTVSCPTANVCDTVYQHFQCQFGLPSLVDQAISDLATSVQSHASTDDDVLLFQCFLNGARPKQDLRFFCHLRTMCPPSIDSSRFHRHVLDLPHALKVAHTLFRVDESAHAAAAYASFALQLQLRVLRPPSFPRRHNVPTSSTALTPTKSGPTIIPTVPPPPPTVPTLVLFTDFFDLLCVHHADARLTCLRHLWVMDRFQEMDRDGDGAISLDEFVWHLAPLPHAPTSRELKQLFQHATSTTGKLTRMTFGTFEGTMLRLLRNKQLQASPDDVGRHPALRRQVAESRKLLHTIARHWHMKKDVVDATVDAMFHRTGTQRNLAAYLLVLRGELEGVLMGSVVGVESCLEAWHKYAAIVCVLLALKAKNDGFERVTEAHVVDLERAWHLQDDVEAKVYRGTTTTTETIPGSPKGQGRKGSVMSSVASLSEVIPPPSLGGTEKESMVQEATLSSLPRTVLGCTGRTSSSRSLRDHLRRSSEGSESSIESPGGHDEDVSRQRLLEKARNALLFSVFLVVLGVGVLVTAWALCTATDQFMAAGAAVSCLFSFAILVSYMECARLRKYPNQLIVYKRFPRHPSCRLPSSLILTSAIDLVLSVVNIVQFACASSPIVPSQTTSFALGLLFAGEFWFCAMSIDLIQSITNPFSSFSYNLHLYRVCSVLLGVVGSLTLSTSSTALLASLPVVHHQMQLPWMIYYSSVACSMLVSIGCFLYVQRYSICSQRACESHSACLHLLARRLATGLEETFDTRKQVLVHGLLASVTYISWSVVVLAVVAAAVLVPGLVNLFVWGLTNGRDLSAVLCFTPHISDELDNPDELLKPQLNLALRRQLIQMATKGIVDAVEHYLLLHQSIRTNQSFALDWDPKQRSTSVSGVDFGLRRRRQRMDEMHFEDFQPRIFATVRALSDIDDHEYLRSFRATANERLSEGRSGAFVFSTSNRRYMAKSMTKAEKTFLISIMPAYVQYLKWNPSTLLPRFYGVHAMKLYGKMFYVVVMANIFATTEAIHRRYDIKGSWVDRNAPVCVIRDLVRCANCNKQFTFGVNDHDIPCHSTVGEHYPDITLRDNDLKKRIKLPRGKLSFSCFPVATVVAMCCVHTPDLTDIFLAHMHTVATPYILLILMRCVLCMMGVHLDQMCPYTIPTTPMRSEGQSDDAYRLSIGMEQDTNHSFESFDKYTQRMAMAVALLLAVMQTSPFDGQPQPAHLAISDAWTWMARVVNAAPHPLTAPILLAALETAGFELHRQYKSQFLKLASVIQSNVVPILSRDVKSGAAATLAQLTTFVTQRSFVTEPEGRRPTETSVTAADEEKSTKDDNNSSNRNDQSYNSGYGQRGGRGGGRGGYRR</sequence>
<keyword evidence="2" id="KW-0547">Nucleotide-binding</keyword>
<dbReference type="VEuPathDB" id="FungiDB:H257_14337"/>
<dbReference type="PANTHER" id="PTHR23086">
    <property type="entry name" value="PHOSPHATIDYLINOSITOL-4-PHOSPHATE 5-KINASE"/>
    <property type="match status" value="1"/>
</dbReference>
<feature type="transmembrane region" description="Helical" evidence="4">
    <location>
        <begin position="1305"/>
        <end position="1329"/>
    </location>
</feature>
<dbReference type="GO" id="GO:0005643">
    <property type="term" value="C:nuclear pore"/>
    <property type="evidence" value="ECO:0007669"/>
    <property type="project" value="InterPro"/>
</dbReference>
<feature type="domain" description="EF-hand" evidence="5">
    <location>
        <begin position="883"/>
        <end position="913"/>
    </location>
</feature>
<feature type="region of interest" description="Disordered" evidence="3">
    <location>
        <begin position="1086"/>
        <end position="1106"/>
    </location>
</feature>
<keyword evidence="2" id="KW-0808">Transferase</keyword>
<dbReference type="GO" id="GO:0005886">
    <property type="term" value="C:plasma membrane"/>
    <property type="evidence" value="ECO:0007669"/>
    <property type="project" value="TreeGrafter"/>
</dbReference>
<keyword evidence="4" id="KW-1133">Transmembrane helix</keyword>
<dbReference type="SMART" id="SM00330">
    <property type="entry name" value="PIPKc"/>
    <property type="match status" value="1"/>
</dbReference>
<feature type="compositionally biased region" description="Low complexity" evidence="3">
    <location>
        <begin position="2000"/>
        <end position="2013"/>
    </location>
</feature>
<dbReference type="GO" id="GO:0005509">
    <property type="term" value="F:calcium ion binding"/>
    <property type="evidence" value="ECO:0007669"/>
    <property type="project" value="InterPro"/>
</dbReference>
<dbReference type="GO" id="GO:0016308">
    <property type="term" value="F:1-phosphatidylinositol-4-phosphate 5-kinase activity"/>
    <property type="evidence" value="ECO:0007669"/>
    <property type="project" value="TreeGrafter"/>
</dbReference>
<dbReference type="GO" id="GO:0016973">
    <property type="term" value="P:poly(A)+ mRNA export from nucleus"/>
    <property type="evidence" value="ECO:0007669"/>
    <property type="project" value="InterPro"/>
</dbReference>
<dbReference type="Gene3D" id="3.30.800.10">
    <property type="entry name" value="Phosphatidylinositol Phosphate Kinase II Beta"/>
    <property type="match status" value="1"/>
</dbReference>
<dbReference type="VEuPathDB" id="FungiDB:H257_15632"/>
<dbReference type="GO" id="GO:0005524">
    <property type="term" value="F:ATP binding"/>
    <property type="evidence" value="ECO:0007669"/>
    <property type="project" value="UniProtKB-UniRule"/>
</dbReference>
<feature type="compositionally biased region" description="Basic and acidic residues" evidence="3">
    <location>
        <begin position="1156"/>
        <end position="1166"/>
    </location>
</feature>
<dbReference type="Gene3D" id="1.25.40.510">
    <property type="entry name" value="GLE1-like"/>
    <property type="match status" value="1"/>
</dbReference>
<evidence type="ECO:0000259" key="6">
    <source>
        <dbReference type="PROSITE" id="PS51455"/>
    </source>
</evidence>
<dbReference type="InterPro" id="IPR012476">
    <property type="entry name" value="GLE1"/>
</dbReference>
<keyword evidence="2" id="KW-0418">Kinase</keyword>
<dbReference type="InterPro" id="IPR038506">
    <property type="entry name" value="GLE1-like_sf"/>
</dbReference>
<dbReference type="PROSITE" id="PS00018">
    <property type="entry name" value="EF_HAND_1"/>
    <property type="match status" value="1"/>
</dbReference>
<evidence type="ECO:0000256" key="3">
    <source>
        <dbReference type="SAM" id="MobiDB-lite"/>
    </source>
</evidence>
<feature type="region of interest" description="Disordered" evidence="3">
    <location>
        <begin position="600"/>
        <end position="620"/>
    </location>
</feature>
<dbReference type="Pfam" id="PF00612">
    <property type="entry name" value="IQ"/>
    <property type="match status" value="2"/>
</dbReference>
<keyword evidence="1" id="KW-0106">Calcium</keyword>
<organism evidence="7 8">
    <name type="scientific">Aphanomyces astaci</name>
    <name type="common">Crayfish plague agent</name>
    <dbReference type="NCBI Taxonomy" id="112090"/>
    <lineage>
        <taxon>Eukaryota</taxon>
        <taxon>Sar</taxon>
        <taxon>Stramenopiles</taxon>
        <taxon>Oomycota</taxon>
        <taxon>Saprolegniomycetes</taxon>
        <taxon>Saprolegniales</taxon>
        <taxon>Verrucalvaceae</taxon>
        <taxon>Aphanomyces</taxon>
    </lineage>
</organism>
<dbReference type="PROSITE" id="PS50096">
    <property type="entry name" value="IQ"/>
    <property type="match status" value="2"/>
</dbReference>
<dbReference type="SUPFAM" id="SSF56104">
    <property type="entry name" value="SAICAR synthase-like"/>
    <property type="match status" value="1"/>
</dbReference>
<feature type="transmembrane region" description="Helical" evidence="4">
    <location>
        <begin position="1222"/>
        <end position="1242"/>
    </location>
</feature>
<dbReference type="InterPro" id="IPR018247">
    <property type="entry name" value="EF_Hand_1_Ca_BS"/>
</dbReference>
<dbReference type="PROSITE" id="PS51455">
    <property type="entry name" value="PIPK"/>
    <property type="match status" value="1"/>
</dbReference>
<feature type="region of interest" description="Disordered" evidence="3">
    <location>
        <begin position="824"/>
        <end position="847"/>
    </location>
</feature>
<feature type="compositionally biased region" description="Polar residues" evidence="3">
    <location>
        <begin position="826"/>
        <end position="839"/>
    </location>
</feature>
<dbReference type="Pfam" id="PF07817">
    <property type="entry name" value="GLE1"/>
    <property type="match status" value="1"/>
</dbReference>
<comment type="caution">
    <text evidence="7">The sequence shown here is derived from an EMBL/GenBank/DDBJ whole genome shotgun (WGS) entry which is preliminary data.</text>
</comment>
<dbReference type="EMBL" id="QUSZ01007161">
    <property type="protein sequence ID" value="RHY03330.1"/>
    <property type="molecule type" value="Genomic_DNA"/>
</dbReference>
<feature type="domain" description="PIPK" evidence="6">
    <location>
        <begin position="1514"/>
        <end position="2028"/>
    </location>
</feature>
<dbReference type="InterPro" id="IPR027484">
    <property type="entry name" value="PInositol-4-P-5-kinase_N"/>
</dbReference>
<feature type="region of interest" description="Disordered" evidence="3">
    <location>
        <begin position="1972"/>
        <end position="2028"/>
    </location>
</feature>
<evidence type="ECO:0000313" key="7">
    <source>
        <dbReference type="EMBL" id="RHY03330.1"/>
    </source>
</evidence>
<evidence type="ECO:0000313" key="8">
    <source>
        <dbReference type="Proteomes" id="UP000265427"/>
    </source>
</evidence>
<dbReference type="SMART" id="SM00054">
    <property type="entry name" value="EFh"/>
    <property type="match status" value="1"/>
</dbReference>
<keyword evidence="4" id="KW-0472">Membrane</keyword>
<feature type="region of interest" description="Disordered" evidence="3">
    <location>
        <begin position="201"/>
        <end position="239"/>
    </location>
</feature>
<feature type="transmembrane region" description="Helical" evidence="4">
    <location>
        <begin position="1194"/>
        <end position="1215"/>
    </location>
</feature>
<dbReference type="InterPro" id="IPR000048">
    <property type="entry name" value="IQ_motif_EF-hand-BS"/>
</dbReference>
<dbReference type="InterPro" id="IPR002498">
    <property type="entry name" value="PInositol-4-P-4/5-kinase_core"/>
</dbReference>
<accession>A0A397A698</accession>
<dbReference type="InterPro" id="IPR011992">
    <property type="entry name" value="EF-hand-dom_pair"/>
</dbReference>
<keyword evidence="4" id="KW-0812">Transmembrane</keyword>
<dbReference type="CDD" id="cd00139">
    <property type="entry name" value="PIPKc"/>
    <property type="match status" value="1"/>
</dbReference>
<feature type="region of interest" description="Disordered" evidence="3">
    <location>
        <begin position="1144"/>
        <end position="1181"/>
    </location>
</feature>
<evidence type="ECO:0000256" key="4">
    <source>
        <dbReference type="SAM" id="Phobius"/>
    </source>
</evidence>
<feature type="compositionally biased region" description="Low complexity" evidence="3">
    <location>
        <begin position="522"/>
        <end position="531"/>
    </location>
</feature>
<feature type="transmembrane region" description="Helical" evidence="4">
    <location>
        <begin position="1450"/>
        <end position="1475"/>
    </location>
</feature>
<dbReference type="Gene3D" id="1.10.238.10">
    <property type="entry name" value="EF-hand"/>
    <property type="match status" value="1"/>
</dbReference>
<protein>
    <submittedName>
        <fullName evidence="7">Uncharacterized protein</fullName>
    </submittedName>
</protein>
<evidence type="ECO:0000259" key="5">
    <source>
        <dbReference type="PROSITE" id="PS50222"/>
    </source>
</evidence>
<feature type="transmembrane region" description="Helical" evidence="4">
    <location>
        <begin position="1341"/>
        <end position="1368"/>
    </location>
</feature>
<dbReference type="CDD" id="cd23767">
    <property type="entry name" value="IQCD"/>
    <property type="match status" value="2"/>
</dbReference>
<feature type="region of interest" description="Disordered" evidence="3">
    <location>
        <begin position="440"/>
        <end position="472"/>
    </location>
</feature>
<gene>
    <name evidence="7" type="ORF">DYB36_000546</name>
</gene>
<dbReference type="InterPro" id="IPR002048">
    <property type="entry name" value="EF_hand_dom"/>
</dbReference>
<dbReference type="GO" id="GO:0046854">
    <property type="term" value="P:phosphatidylinositol phosphate biosynthetic process"/>
    <property type="evidence" value="ECO:0007669"/>
    <property type="project" value="TreeGrafter"/>
</dbReference>